<dbReference type="HAMAP" id="MF_01077">
    <property type="entry name" value="RimP"/>
    <property type="match status" value="1"/>
</dbReference>
<dbReference type="GO" id="GO:0005829">
    <property type="term" value="C:cytosol"/>
    <property type="evidence" value="ECO:0007669"/>
    <property type="project" value="TreeGrafter"/>
</dbReference>
<dbReference type="Pfam" id="PF17384">
    <property type="entry name" value="DUF150_C"/>
    <property type="match status" value="1"/>
</dbReference>
<evidence type="ECO:0000259" key="5">
    <source>
        <dbReference type="Pfam" id="PF17384"/>
    </source>
</evidence>
<evidence type="ECO:0000313" key="6">
    <source>
        <dbReference type="EMBL" id="QOR62957.1"/>
    </source>
</evidence>
<dbReference type="InterPro" id="IPR035956">
    <property type="entry name" value="RimP_N_sf"/>
</dbReference>
<dbReference type="NCBIfam" id="NF000936">
    <property type="entry name" value="PRK00092.4-1"/>
    <property type="match status" value="1"/>
</dbReference>
<dbReference type="GO" id="GO:0006412">
    <property type="term" value="P:translation"/>
    <property type="evidence" value="ECO:0007669"/>
    <property type="project" value="TreeGrafter"/>
</dbReference>
<dbReference type="PANTHER" id="PTHR33867:SF1">
    <property type="entry name" value="RIBOSOME MATURATION FACTOR RIMP"/>
    <property type="match status" value="1"/>
</dbReference>
<evidence type="ECO:0000256" key="3">
    <source>
        <dbReference type="HAMAP-Rule" id="MF_01077"/>
    </source>
</evidence>
<evidence type="ECO:0000259" key="4">
    <source>
        <dbReference type="Pfam" id="PF02576"/>
    </source>
</evidence>
<dbReference type="InterPro" id="IPR003728">
    <property type="entry name" value="Ribosome_maturation_RimP"/>
</dbReference>
<keyword evidence="7" id="KW-1185">Reference proteome</keyword>
<evidence type="ECO:0000256" key="1">
    <source>
        <dbReference type="ARBA" id="ARBA00022490"/>
    </source>
</evidence>
<dbReference type="Proteomes" id="UP000595074">
    <property type="component" value="Chromosome"/>
</dbReference>
<dbReference type="EMBL" id="CP063164">
    <property type="protein sequence ID" value="QOR62957.1"/>
    <property type="molecule type" value="Genomic_DNA"/>
</dbReference>
<dbReference type="SUPFAM" id="SSF75420">
    <property type="entry name" value="YhbC-like, N-terminal domain"/>
    <property type="match status" value="1"/>
</dbReference>
<dbReference type="InterPro" id="IPR036847">
    <property type="entry name" value="RimP_C_sf"/>
</dbReference>
<sequence>MNLEEQIAKIVEANGASLYDIEVVTEFDEAIYRVYITKTGGVELDLCAEISNELSPFLDVNPPMHGHYRLEVSSPGIERKLIKPVHFQNAIGEKVKIKIPGKERLKGVMKSADDEGFTVGTKEGDVTLKYGDIGTAKTYFEW</sequence>
<feature type="domain" description="Ribosome maturation factor RimP C-terminal" evidence="5">
    <location>
        <begin position="82"/>
        <end position="142"/>
    </location>
</feature>
<comment type="subcellular location">
    <subcellularLocation>
        <location evidence="3">Cytoplasm</location>
    </subcellularLocation>
</comment>
<evidence type="ECO:0000256" key="2">
    <source>
        <dbReference type="ARBA" id="ARBA00022517"/>
    </source>
</evidence>
<dbReference type="Gene3D" id="3.30.300.70">
    <property type="entry name" value="RimP-like superfamily, N-terminal"/>
    <property type="match status" value="1"/>
</dbReference>
<gene>
    <name evidence="3 6" type="primary">rimP</name>
    <name evidence="6" type="ORF">IMZ28_02215</name>
</gene>
<dbReference type="PANTHER" id="PTHR33867">
    <property type="entry name" value="RIBOSOME MATURATION FACTOR RIMP"/>
    <property type="match status" value="1"/>
</dbReference>
<protein>
    <recommendedName>
        <fullName evidence="3">Ribosome maturation factor RimP</fullName>
    </recommendedName>
</protein>
<dbReference type="AlphaFoldDB" id="A0A7M1S6A9"/>
<name>A0A7M1S6A9_9BACT</name>
<organism evidence="6 7">
    <name type="scientific">Sulfurovum indicum</name>
    <dbReference type="NCBI Taxonomy" id="2779528"/>
    <lineage>
        <taxon>Bacteria</taxon>
        <taxon>Pseudomonadati</taxon>
        <taxon>Campylobacterota</taxon>
        <taxon>Epsilonproteobacteria</taxon>
        <taxon>Campylobacterales</taxon>
        <taxon>Sulfurovaceae</taxon>
        <taxon>Sulfurovum</taxon>
    </lineage>
</organism>
<proteinExistence type="inferred from homology"/>
<dbReference type="SUPFAM" id="SSF74942">
    <property type="entry name" value="YhbC-like, C-terminal domain"/>
    <property type="match status" value="1"/>
</dbReference>
<dbReference type="GO" id="GO:0000028">
    <property type="term" value="P:ribosomal small subunit assembly"/>
    <property type="evidence" value="ECO:0007669"/>
    <property type="project" value="TreeGrafter"/>
</dbReference>
<dbReference type="CDD" id="cd01734">
    <property type="entry name" value="YlxS_C"/>
    <property type="match status" value="1"/>
</dbReference>
<keyword evidence="1 3" id="KW-0963">Cytoplasm</keyword>
<comment type="function">
    <text evidence="3">Required for maturation of 30S ribosomal subunits.</text>
</comment>
<dbReference type="RefSeq" id="WP_197549771.1">
    <property type="nucleotide sequence ID" value="NZ_CP063164.1"/>
</dbReference>
<keyword evidence="2 3" id="KW-0690">Ribosome biogenesis</keyword>
<dbReference type="KEGG" id="sinu:IMZ28_02215"/>
<dbReference type="InterPro" id="IPR028989">
    <property type="entry name" value="RimP_N"/>
</dbReference>
<dbReference type="Pfam" id="PF02576">
    <property type="entry name" value="RimP_N"/>
    <property type="match status" value="1"/>
</dbReference>
<reference evidence="6 7" key="1">
    <citation type="submission" date="2020-10" db="EMBL/GenBank/DDBJ databases">
        <title>The genome of sulfurovum sp.</title>
        <authorList>
            <person name="Xie S."/>
            <person name="Shao Z."/>
            <person name="Jiang L."/>
        </authorList>
    </citation>
    <scope>NUCLEOTIDE SEQUENCE [LARGE SCALE GENOMIC DNA]</scope>
    <source>
        <strain evidence="6 7">ST-419</strain>
    </source>
</reference>
<evidence type="ECO:0000313" key="7">
    <source>
        <dbReference type="Proteomes" id="UP000595074"/>
    </source>
</evidence>
<feature type="domain" description="Ribosome maturation factor RimP N-terminal" evidence="4">
    <location>
        <begin position="7"/>
        <end position="78"/>
    </location>
</feature>
<accession>A0A7M1S6A9</accession>
<comment type="similarity">
    <text evidence="3">Belongs to the RimP family.</text>
</comment>
<dbReference type="InterPro" id="IPR028998">
    <property type="entry name" value="RimP_C"/>
</dbReference>